<protein>
    <submittedName>
        <fullName evidence="1">Uncharacterized protein</fullName>
    </submittedName>
</protein>
<gene>
    <name evidence="1" type="ORF">pETSU_264</name>
</gene>
<evidence type="ECO:0000313" key="2">
    <source>
        <dbReference type="Proteomes" id="UP000297195"/>
    </source>
</evidence>
<sequence length="205" mass="23008">MLINNETVSVLSDTLKERLKEMLEKEEMQVYHATTKHDIPFRITIHSNPAAKINKVEVDICAQTRLTGNIPFNSSKAKTTRSIQLALLFSQIPKVAENLVFDIVAQSIREGDVLADVLNGLTNEVKVVTPLGIDVYCHTDTDHRVFQITKAGKQVYAFEEALNLVDGGDIEMMRPTKDLIEMTSTILRKAFTEGDFTPFETEVLL</sequence>
<name>A0A4D6DX10_9CAUD</name>
<dbReference type="EMBL" id="MK689364">
    <property type="protein sequence ID" value="QBZ70845.1"/>
    <property type="molecule type" value="Genomic_DNA"/>
</dbReference>
<organism evidence="1 2">
    <name type="scientific">Edwardsiella phage pEt-SU</name>
    <dbReference type="NCBI Taxonomy" id="2562142"/>
    <lineage>
        <taxon>Viruses</taxon>
        <taxon>Duplodnaviria</taxon>
        <taxon>Heunggongvirae</taxon>
        <taxon>Uroviricota</taxon>
        <taxon>Caudoviricetes</taxon>
        <taxon>Chimalliviridae</taxon>
        <taxon>Petsuvirus</taxon>
        <taxon>Petsuvirus pEtSU</taxon>
    </lineage>
</organism>
<keyword evidence="2" id="KW-1185">Reference proteome</keyword>
<dbReference type="Proteomes" id="UP000297195">
    <property type="component" value="Segment"/>
</dbReference>
<reference evidence="1 2" key="1">
    <citation type="submission" date="2019-03" db="EMBL/GenBank/DDBJ databases">
        <authorList>
            <person name="Kim S.G."/>
            <person name="Park S.C."/>
        </authorList>
    </citation>
    <scope>NUCLEOTIDE SEQUENCE [LARGE SCALE GENOMIC DNA]</scope>
</reference>
<accession>A0A4D6DX10</accession>
<evidence type="ECO:0000313" key="1">
    <source>
        <dbReference type="EMBL" id="QBZ70845.1"/>
    </source>
</evidence>
<proteinExistence type="predicted"/>